<dbReference type="AlphaFoldDB" id="A0A2U1PRS7"/>
<dbReference type="GO" id="GO:0005634">
    <property type="term" value="C:nucleus"/>
    <property type="evidence" value="ECO:0007669"/>
    <property type="project" value="TreeGrafter"/>
</dbReference>
<comment type="caution">
    <text evidence="6">The sequence shown here is derived from an EMBL/GenBank/DDBJ whole genome shotgun (WGS) entry which is preliminary data.</text>
</comment>
<dbReference type="GO" id="GO:0000463">
    <property type="term" value="P:maturation of LSU-rRNA from tricistronic rRNA transcript (SSU-rRNA, 5.8S rRNA, LSU-rRNA)"/>
    <property type="evidence" value="ECO:0007669"/>
    <property type="project" value="TreeGrafter"/>
</dbReference>
<gene>
    <name evidence="6" type="ORF">CTI12_AA090860</name>
</gene>
<evidence type="ECO:0000259" key="5">
    <source>
        <dbReference type="PROSITE" id="PS51083"/>
    </source>
</evidence>
<dbReference type="STRING" id="35608.A0A2U1PRS7"/>
<dbReference type="Gene3D" id="3.30.60.190">
    <property type="match status" value="1"/>
</dbReference>
<keyword evidence="2 4" id="KW-0863">Zinc-finger</keyword>
<reference evidence="6 7" key="1">
    <citation type="journal article" date="2018" name="Mol. Plant">
        <title>The genome of Artemisia annua provides insight into the evolution of Asteraceae family and artemisinin biosynthesis.</title>
        <authorList>
            <person name="Shen Q."/>
            <person name="Zhang L."/>
            <person name="Liao Z."/>
            <person name="Wang S."/>
            <person name="Yan T."/>
            <person name="Shi P."/>
            <person name="Liu M."/>
            <person name="Fu X."/>
            <person name="Pan Q."/>
            <person name="Wang Y."/>
            <person name="Lv Z."/>
            <person name="Lu X."/>
            <person name="Zhang F."/>
            <person name="Jiang W."/>
            <person name="Ma Y."/>
            <person name="Chen M."/>
            <person name="Hao X."/>
            <person name="Li L."/>
            <person name="Tang Y."/>
            <person name="Lv G."/>
            <person name="Zhou Y."/>
            <person name="Sun X."/>
            <person name="Brodelius P.E."/>
            <person name="Rose J.K.C."/>
            <person name="Tang K."/>
        </authorList>
    </citation>
    <scope>NUCLEOTIDE SEQUENCE [LARGE SCALE GENOMIC DNA]</scope>
    <source>
        <strain evidence="7">cv. Huhao1</strain>
        <tissue evidence="6">Leaf</tissue>
    </source>
</reference>
<dbReference type="SUPFAM" id="SSF144232">
    <property type="entry name" value="HIT/MYND zinc finger-like"/>
    <property type="match status" value="1"/>
</dbReference>
<proteinExistence type="predicted"/>
<dbReference type="EMBL" id="PKPP01000814">
    <property type="protein sequence ID" value="PWA88445.1"/>
    <property type="molecule type" value="Genomic_DNA"/>
</dbReference>
<evidence type="ECO:0000256" key="4">
    <source>
        <dbReference type="PROSITE-ProRule" id="PRU00453"/>
    </source>
</evidence>
<dbReference type="InterPro" id="IPR051639">
    <property type="entry name" value="BCD1"/>
</dbReference>
<dbReference type="Proteomes" id="UP000245207">
    <property type="component" value="Unassembled WGS sequence"/>
</dbReference>
<keyword evidence="7" id="KW-1185">Reference proteome</keyword>
<dbReference type="Pfam" id="PF04438">
    <property type="entry name" value="zf-HIT"/>
    <property type="match status" value="1"/>
</dbReference>
<accession>A0A2U1PRS7</accession>
<dbReference type="InterPro" id="IPR007529">
    <property type="entry name" value="Znf_HIT"/>
</dbReference>
<evidence type="ECO:0000256" key="1">
    <source>
        <dbReference type="ARBA" id="ARBA00022723"/>
    </source>
</evidence>
<evidence type="ECO:0000313" key="7">
    <source>
        <dbReference type="Proteomes" id="UP000245207"/>
    </source>
</evidence>
<dbReference type="GO" id="GO:0070761">
    <property type="term" value="C:pre-snoRNP complex"/>
    <property type="evidence" value="ECO:0007669"/>
    <property type="project" value="TreeGrafter"/>
</dbReference>
<dbReference type="GO" id="GO:0048254">
    <property type="term" value="P:snoRNA localization"/>
    <property type="evidence" value="ECO:0007669"/>
    <property type="project" value="TreeGrafter"/>
</dbReference>
<protein>
    <submittedName>
        <fullName evidence="6">Zinc finger, HIT-type</fullName>
    </submittedName>
</protein>
<feature type="domain" description="HIT-type" evidence="5">
    <location>
        <begin position="3"/>
        <end position="40"/>
    </location>
</feature>
<name>A0A2U1PRS7_ARTAN</name>
<dbReference type="GO" id="GO:0000492">
    <property type="term" value="P:box C/D snoRNP assembly"/>
    <property type="evidence" value="ECO:0007669"/>
    <property type="project" value="TreeGrafter"/>
</dbReference>
<evidence type="ECO:0000313" key="6">
    <source>
        <dbReference type="EMBL" id="PWA88445.1"/>
    </source>
</evidence>
<evidence type="ECO:0000256" key="2">
    <source>
        <dbReference type="ARBA" id="ARBA00022771"/>
    </source>
</evidence>
<sequence>MNCNVCEEAKSKYKCPACLIPYCSLKCFRKHKGYPAWIECTRPKQETPCDKPVPVPETEARTIIPPIDVDRPCYIDVAEDVLPQSKLECIASSTEIRDALKNEELQKLIRNIDCSANTEAELEKAMEQDVFRLFTEKILATVNQSGNQ</sequence>
<dbReference type="CDD" id="cd23024">
    <property type="entry name" value="zf-HIT_ZNHIT2-3"/>
    <property type="match status" value="1"/>
</dbReference>
<keyword evidence="1" id="KW-0479">Metal-binding</keyword>
<evidence type="ECO:0000256" key="3">
    <source>
        <dbReference type="ARBA" id="ARBA00022833"/>
    </source>
</evidence>
<dbReference type="PANTHER" id="PTHR13483:SF11">
    <property type="entry name" value="ZINC FINGER HIT DOMAIN-CONTAINING PROTEIN 3"/>
    <property type="match status" value="1"/>
</dbReference>
<keyword evidence="3" id="KW-0862">Zinc</keyword>
<dbReference type="OrthoDB" id="18412at2759"/>
<dbReference type="GO" id="GO:0008270">
    <property type="term" value="F:zinc ion binding"/>
    <property type="evidence" value="ECO:0007669"/>
    <property type="project" value="UniProtKB-UniRule"/>
</dbReference>
<organism evidence="6 7">
    <name type="scientific">Artemisia annua</name>
    <name type="common">Sweet wormwood</name>
    <dbReference type="NCBI Taxonomy" id="35608"/>
    <lineage>
        <taxon>Eukaryota</taxon>
        <taxon>Viridiplantae</taxon>
        <taxon>Streptophyta</taxon>
        <taxon>Embryophyta</taxon>
        <taxon>Tracheophyta</taxon>
        <taxon>Spermatophyta</taxon>
        <taxon>Magnoliopsida</taxon>
        <taxon>eudicotyledons</taxon>
        <taxon>Gunneridae</taxon>
        <taxon>Pentapetalae</taxon>
        <taxon>asterids</taxon>
        <taxon>campanulids</taxon>
        <taxon>Asterales</taxon>
        <taxon>Asteraceae</taxon>
        <taxon>Asteroideae</taxon>
        <taxon>Anthemideae</taxon>
        <taxon>Artemisiinae</taxon>
        <taxon>Artemisia</taxon>
    </lineage>
</organism>
<dbReference type="PANTHER" id="PTHR13483">
    <property type="entry name" value="BOX C_D SNORNA PROTEIN 1-RELATED"/>
    <property type="match status" value="1"/>
</dbReference>
<dbReference type="PROSITE" id="PS51083">
    <property type="entry name" value="ZF_HIT"/>
    <property type="match status" value="1"/>
</dbReference>